<reference evidence="1" key="1">
    <citation type="submission" date="2019-03" db="EMBL/GenBank/DDBJ databases">
        <title>Long read genome sequence of the mycoparasitic Pythium oligandrum ATCC 38472 isolated from sugarbeet rhizosphere.</title>
        <authorList>
            <person name="Gaulin E."/>
        </authorList>
    </citation>
    <scope>NUCLEOTIDE SEQUENCE</scope>
    <source>
        <strain evidence="1">ATCC 38472_TT</strain>
    </source>
</reference>
<name>A0A8K1C7K6_PYTOL</name>
<comment type="caution">
    <text evidence="1">The sequence shown here is derived from an EMBL/GenBank/DDBJ whole genome shotgun (WGS) entry which is preliminary data.</text>
</comment>
<accession>A0A8K1C7K6</accession>
<dbReference type="Proteomes" id="UP000794436">
    <property type="component" value="Unassembled WGS sequence"/>
</dbReference>
<dbReference type="AlphaFoldDB" id="A0A8K1C7K6"/>
<evidence type="ECO:0000313" key="1">
    <source>
        <dbReference type="EMBL" id="TMW57713.1"/>
    </source>
</evidence>
<sequence>MDEFKMSKLCSTCHREKLPFVLESQWSMIQGKMLVRVPFILQFSLAHCGVDFTFHFDWLAYGGSTANSTHRQSY</sequence>
<dbReference type="OrthoDB" id="167050at2759"/>
<proteinExistence type="predicted"/>
<organism evidence="1 2">
    <name type="scientific">Pythium oligandrum</name>
    <name type="common">Mycoparasitic fungus</name>
    <dbReference type="NCBI Taxonomy" id="41045"/>
    <lineage>
        <taxon>Eukaryota</taxon>
        <taxon>Sar</taxon>
        <taxon>Stramenopiles</taxon>
        <taxon>Oomycota</taxon>
        <taxon>Peronosporomycetes</taxon>
        <taxon>Pythiales</taxon>
        <taxon>Pythiaceae</taxon>
        <taxon>Pythium</taxon>
    </lineage>
</organism>
<protein>
    <submittedName>
        <fullName evidence="1">Uncharacterized protein</fullName>
    </submittedName>
</protein>
<dbReference type="EMBL" id="SPLM01000114">
    <property type="protein sequence ID" value="TMW57713.1"/>
    <property type="molecule type" value="Genomic_DNA"/>
</dbReference>
<keyword evidence="2" id="KW-1185">Reference proteome</keyword>
<gene>
    <name evidence="1" type="ORF">Poli38472_014316</name>
</gene>
<evidence type="ECO:0000313" key="2">
    <source>
        <dbReference type="Proteomes" id="UP000794436"/>
    </source>
</evidence>